<protein>
    <submittedName>
        <fullName evidence="1">Uncharacterized protein</fullName>
    </submittedName>
</protein>
<dbReference type="Proteomes" id="UP001597467">
    <property type="component" value="Unassembled WGS sequence"/>
</dbReference>
<keyword evidence="2" id="KW-1185">Reference proteome</keyword>
<comment type="caution">
    <text evidence="1">The sequence shown here is derived from an EMBL/GenBank/DDBJ whole genome shotgun (WGS) entry which is preliminary data.</text>
</comment>
<reference evidence="2" key="1">
    <citation type="journal article" date="2019" name="Int. J. Syst. Evol. Microbiol.">
        <title>The Global Catalogue of Microorganisms (GCM) 10K type strain sequencing project: providing services to taxonomists for standard genome sequencing and annotation.</title>
        <authorList>
            <consortium name="The Broad Institute Genomics Platform"/>
            <consortium name="The Broad Institute Genome Sequencing Center for Infectious Disease"/>
            <person name="Wu L."/>
            <person name="Ma J."/>
        </authorList>
    </citation>
    <scope>NUCLEOTIDE SEQUENCE [LARGE SCALE GENOMIC DNA]</scope>
    <source>
        <strain evidence="2">KCTC 42808</strain>
    </source>
</reference>
<name>A0ABW5JXE5_9FLAO</name>
<dbReference type="EMBL" id="JBHULM010000007">
    <property type="protein sequence ID" value="MFD2541432.1"/>
    <property type="molecule type" value="Genomic_DNA"/>
</dbReference>
<accession>A0ABW5JXE5</accession>
<evidence type="ECO:0000313" key="1">
    <source>
        <dbReference type="EMBL" id="MFD2541432.1"/>
    </source>
</evidence>
<proteinExistence type="predicted"/>
<gene>
    <name evidence="1" type="ORF">ACFSSB_03810</name>
</gene>
<organism evidence="1 2">
    <name type="scientific">Lacinutrix gracilariae</name>
    <dbReference type="NCBI Taxonomy" id="1747198"/>
    <lineage>
        <taxon>Bacteria</taxon>
        <taxon>Pseudomonadati</taxon>
        <taxon>Bacteroidota</taxon>
        <taxon>Flavobacteriia</taxon>
        <taxon>Flavobacteriales</taxon>
        <taxon>Flavobacteriaceae</taxon>
        <taxon>Lacinutrix</taxon>
    </lineage>
</organism>
<sequence>MTIPEYFRKISIESLFSTNTMNNCWPIWKESINEILGDDFNETDIINLGDHLSSIFRSTGGEGRGQSEVSAGGTAWESLVCWYINLCTIGSRTVAIRKMSLVPKPIQDAITVNYGNFACNTESDITVITFPDVIEFNTNIEDLAVQNNGIDLVNFKSNKFNIEVSNYLCSRDFDSFEIGVIQCKTNWNDNAQIPMLWDMIYSANGFQGRNITIGRDGFNIHDTNNFTYSFVTVPSNQRANYNSNSVAVKRVTNLSGGNYWGKTTEQHVARSLKEIFTNNFQSGYPNNIRTEIRTAIPLLTEELSYFNII</sequence>
<evidence type="ECO:0000313" key="2">
    <source>
        <dbReference type="Proteomes" id="UP001597467"/>
    </source>
</evidence>